<protein>
    <submittedName>
        <fullName evidence="2">Uncharacterized protein</fullName>
    </submittedName>
</protein>
<dbReference type="AlphaFoldDB" id="A0A5N5QQA7"/>
<proteinExistence type="predicted"/>
<accession>A0A5N5QQA7</accession>
<reference evidence="2 3" key="1">
    <citation type="journal article" date="2019" name="Fungal Biol. Biotechnol.">
        <title>Draft genome sequence of fastidious pathogen Ceratobasidium theobromae, which causes vascular-streak dieback in Theobroma cacao.</title>
        <authorList>
            <person name="Ali S.S."/>
            <person name="Asman A."/>
            <person name="Shao J."/>
            <person name="Firmansyah A.P."/>
            <person name="Susilo A.W."/>
            <person name="Rosmana A."/>
            <person name="McMahon P."/>
            <person name="Junaid M."/>
            <person name="Guest D."/>
            <person name="Kheng T.Y."/>
            <person name="Meinhardt L.W."/>
            <person name="Bailey B.A."/>
        </authorList>
    </citation>
    <scope>NUCLEOTIDE SEQUENCE [LARGE SCALE GENOMIC DNA]</scope>
    <source>
        <strain evidence="2 3">CT2</strain>
    </source>
</reference>
<sequence length="242" mass="27479">MSTASTSAAEAATRRMRVVSVLFDDGFLQLEPGFGQRYMIEYGPDAWQWKVRSVHIFGRLGINSKGPRNPPRDPGQPRKPEYRLGEYNEWTIEFAQEHSVTGERRCVVVSPIFGVEGLDMFILSKSDGEVPEDPALKMVLGTTHLRLKDGVAYSHARLVQDLMYEPSLVEGAKGRDLTWLCSNLVKHLSEKGVLFLGEMNYHNDVSRRWPMSEWLTIKLVGDNFFKSIRYSTLCEDFVTLGC</sequence>
<keyword evidence="3" id="KW-1185">Reference proteome</keyword>
<comment type="caution">
    <text evidence="2">The sequence shown here is derived from an EMBL/GenBank/DDBJ whole genome shotgun (WGS) entry which is preliminary data.</text>
</comment>
<organism evidence="2 3">
    <name type="scientific">Ceratobasidium theobromae</name>
    <dbReference type="NCBI Taxonomy" id="1582974"/>
    <lineage>
        <taxon>Eukaryota</taxon>
        <taxon>Fungi</taxon>
        <taxon>Dikarya</taxon>
        <taxon>Basidiomycota</taxon>
        <taxon>Agaricomycotina</taxon>
        <taxon>Agaricomycetes</taxon>
        <taxon>Cantharellales</taxon>
        <taxon>Ceratobasidiaceae</taxon>
        <taxon>Ceratobasidium</taxon>
    </lineage>
</organism>
<name>A0A5N5QQA7_9AGAM</name>
<evidence type="ECO:0000313" key="3">
    <source>
        <dbReference type="Proteomes" id="UP000383932"/>
    </source>
</evidence>
<evidence type="ECO:0000313" key="2">
    <source>
        <dbReference type="EMBL" id="KAB5593798.1"/>
    </source>
</evidence>
<evidence type="ECO:0000256" key="1">
    <source>
        <dbReference type="SAM" id="MobiDB-lite"/>
    </source>
</evidence>
<dbReference type="EMBL" id="SSOP01000030">
    <property type="protein sequence ID" value="KAB5593798.1"/>
    <property type="molecule type" value="Genomic_DNA"/>
</dbReference>
<dbReference type="Proteomes" id="UP000383932">
    <property type="component" value="Unassembled WGS sequence"/>
</dbReference>
<feature type="region of interest" description="Disordered" evidence="1">
    <location>
        <begin position="62"/>
        <end position="81"/>
    </location>
</feature>
<gene>
    <name evidence="2" type="ORF">CTheo_2767</name>
</gene>